<sequence length="94" mass="10812">MPKVSIIEKRIFEIEGFQVDIAKDGKNVRGDMQLPKQYEAERMTKNSMTVGDWKSKFKTQYPGYDVVVYKNNGEKASGQTKLATVRDTYLDDQN</sequence>
<dbReference type="Proteomes" id="UP001482186">
    <property type="component" value="Unassembled WGS sequence"/>
</dbReference>
<evidence type="ECO:0000313" key="1">
    <source>
        <dbReference type="EMBL" id="MEQ2452477.1"/>
    </source>
</evidence>
<dbReference type="EMBL" id="JBBNFM010000001">
    <property type="protein sequence ID" value="MEQ2452477.1"/>
    <property type="molecule type" value="Genomic_DNA"/>
</dbReference>
<organism evidence="1 2">
    <name type="scientific">Coprococcus ammoniilyticus</name>
    <dbReference type="NCBI Taxonomy" id="2981785"/>
    <lineage>
        <taxon>Bacteria</taxon>
        <taxon>Bacillati</taxon>
        <taxon>Bacillota</taxon>
        <taxon>Clostridia</taxon>
        <taxon>Lachnospirales</taxon>
        <taxon>Lachnospiraceae</taxon>
        <taxon>Coprococcus</taxon>
    </lineage>
</organism>
<protein>
    <submittedName>
        <fullName evidence="1">Uncharacterized protein</fullName>
    </submittedName>
</protein>
<keyword evidence="2" id="KW-1185">Reference proteome</keyword>
<gene>
    <name evidence="1" type="ORF">AAAT04_00250</name>
</gene>
<proteinExistence type="predicted"/>
<accession>A0ABV1ED33</accession>
<name>A0ABV1ED33_9FIRM</name>
<evidence type="ECO:0000313" key="2">
    <source>
        <dbReference type="Proteomes" id="UP001482186"/>
    </source>
</evidence>
<dbReference type="RefSeq" id="WP_349115491.1">
    <property type="nucleotide sequence ID" value="NZ_JBBNFM010000001.1"/>
</dbReference>
<reference evidence="1 2" key="1">
    <citation type="submission" date="2024-04" db="EMBL/GenBank/DDBJ databases">
        <title>Human intestinal bacterial collection.</title>
        <authorList>
            <person name="Pauvert C."/>
            <person name="Hitch T.C.A."/>
            <person name="Clavel T."/>
        </authorList>
    </citation>
    <scope>NUCLEOTIDE SEQUENCE [LARGE SCALE GENOMIC DNA]</scope>
    <source>
        <strain evidence="1 2">CLA-AA-H141</strain>
    </source>
</reference>
<comment type="caution">
    <text evidence="1">The sequence shown here is derived from an EMBL/GenBank/DDBJ whole genome shotgun (WGS) entry which is preliminary data.</text>
</comment>